<evidence type="ECO:0000313" key="1">
    <source>
        <dbReference type="EMBL" id="MBF1129717.1"/>
    </source>
</evidence>
<evidence type="ECO:0000313" key="2">
    <source>
        <dbReference type="Proteomes" id="UP000757890"/>
    </source>
</evidence>
<dbReference type="RefSeq" id="WP_227137171.1">
    <property type="nucleotide sequence ID" value="NZ_CATXWY010000006.1"/>
</dbReference>
<dbReference type="AlphaFoldDB" id="A0A930BAG2"/>
<dbReference type="Proteomes" id="UP000757890">
    <property type="component" value="Unassembled WGS sequence"/>
</dbReference>
<gene>
    <name evidence="1" type="ORF">HXL70_06695</name>
</gene>
<protein>
    <submittedName>
        <fullName evidence="1">Tripartite tricarboxylate transporter TctB family protein</fullName>
    </submittedName>
</protein>
<comment type="caution">
    <text evidence="1">The sequence shown here is derived from an EMBL/GenBank/DDBJ whole genome shotgun (WGS) entry which is preliminary data.</text>
</comment>
<accession>A0A930BAG2</accession>
<proteinExistence type="predicted"/>
<sequence>MKKSDIYICGFMYLFSFFFLYLTLDFPEPARHYPYFVIGLLLLLTTVRMSHLFRDYRREHKIISDSSQVFDGFLPKQFWVMFAAFLLFFLLMYLFGFYIASIVYIFICLRFFRIEMKYILLVLICMAALIYGTFDVFLNVPLPEGIIMEEFL</sequence>
<dbReference type="EMBL" id="JABZMK010000047">
    <property type="protein sequence ID" value="MBF1129717.1"/>
    <property type="molecule type" value="Genomic_DNA"/>
</dbReference>
<dbReference type="InterPro" id="IPR009936">
    <property type="entry name" value="DUF1468"/>
</dbReference>
<name>A0A930BAG2_9FIRM</name>
<dbReference type="Pfam" id="PF07331">
    <property type="entry name" value="TctB"/>
    <property type="match status" value="1"/>
</dbReference>
<reference evidence="1" key="1">
    <citation type="submission" date="2020-04" db="EMBL/GenBank/DDBJ databases">
        <title>Deep metagenomics examines the oral microbiome during advanced dental caries in children, revealing novel taxa and co-occurrences with host molecules.</title>
        <authorList>
            <person name="Baker J.L."/>
            <person name="Morton J.T."/>
            <person name="Dinis M."/>
            <person name="Alvarez R."/>
            <person name="Tran N.C."/>
            <person name="Knight R."/>
            <person name="Edlund A."/>
        </authorList>
    </citation>
    <scope>NUCLEOTIDE SEQUENCE</scope>
    <source>
        <strain evidence="1">JCVI_32_bin.14</strain>
    </source>
</reference>
<organism evidence="1 2">
    <name type="scientific">Dialister invisus</name>
    <dbReference type="NCBI Taxonomy" id="218538"/>
    <lineage>
        <taxon>Bacteria</taxon>
        <taxon>Bacillati</taxon>
        <taxon>Bacillota</taxon>
        <taxon>Negativicutes</taxon>
        <taxon>Veillonellales</taxon>
        <taxon>Veillonellaceae</taxon>
        <taxon>Dialister</taxon>
    </lineage>
</organism>